<reference evidence="3 4" key="2">
    <citation type="submission" date="2024-10" db="EMBL/GenBank/DDBJ databases">
        <authorList>
            <person name="Ryan C."/>
        </authorList>
    </citation>
    <scope>NUCLEOTIDE SEQUENCE [LARGE SCALE GENOMIC DNA]</scope>
</reference>
<keyword evidence="2" id="KW-0472">Membrane</keyword>
<sequence length="738" mass="83061">MTTASARDRDPVPVDPTPHAVAAGGDVRRNEIREVLQRESSSVVEIGSADKVKKKLKRLDTIVFCVAFLEWAGNAVGTLASLWATVVLLGGFCSLLSPKDFWFATVMIFMEGTRYLSISVAVALQILSYHVTWELLEHWDDLDETWEERNASLPRLLLPILETMMYILFFWSVVFPLPGISFEISLYMLLSAIAVGLIANLQIPVAFLQVLLSVPRLCSLLGHHHQDYHPLPDGTSPNFVPSIVVVFVLELCQGSSYMIASLLGIVSLLFRRSLAHASGFKDDWGVEAVNLYFCQAYKARTETGLFRSAKQKYTPSLNRFAIESLGSTSSDKTQIVGLRILYHCLERGNPESNKKLITRIVKDNAKTIINKTIGLISYLTDAENSGDKQQKEDRDSKWVRLIIGGGDSKSSVDKQKKKRTDKKKVVCLSLMFVRRLAINGGKISTRFRKELSESPFFLDSLENILNLEDCREELWEPVMDIIAVLALNKDARQEIGSIQSIFPKLIRAFLMPEDYSLRMAAGKALANLTIMSTDNCWAILLADPEHEFIKNLVSMLEDKYCVHVAADLLHNLCANSREKLMEKKFGANVHLESSLQKVMGMIRTKDGKELEAALCVASQISDVIPEYFAKTLDTDTDAEAAAELVQKLVDTLKSNREPRLEYPRIRRVLIEMIISILNSCLRTRYKEIFREKGAKEALDMVKGTPSRLEKYRVFLDGEGVVMEDLHMRDRVDKAKGLI</sequence>
<organism evidence="3 4">
    <name type="scientific">Urochloa decumbens</name>
    <dbReference type="NCBI Taxonomy" id="240449"/>
    <lineage>
        <taxon>Eukaryota</taxon>
        <taxon>Viridiplantae</taxon>
        <taxon>Streptophyta</taxon>
        <taxon>Embryophyta</taxon>
        <taxon>Tracheophyta</taxon>
        <taxon>Spermatophyta</taxon>
        <taxon>Magnoliopsida</taxon>
        <taxon>Liliopsida</taxon>
        <taxon>Poales</taxon>
        <taxon>Poaceae</taxon>
        <taxon>PACMAD clade</taxon>
        <taxon>Panicoideae</taxon>
        <taxon>Panicodae</taxon>
        <taxon>Paniceae</taxon>
        <taxon>Melinidinae</taxon>
        <taxon>Urochloa</taxon>
    </lineage>
</organism>
<reference evidence="4" key="1">
    <citation type="submission" date="2024-06" db="EMBL/GenBank/DDBJ databases">
        <authorList>
            <person name="Ryan C."/>
        </authorList>
    </citation>
    <scope>NUCLEOTIDE SEQUENCE [LARGE SCALE GENOMIC DNA]</scope>
</reference>
<dbReference type="SUPFAM" id="SSF48371">
    <property type="entry name" value="ARM repeat"/>
    <property type="match status" value="1"/>
</dbReference>
<feature type="transmembrane region" description="Helical" evidence="2">
    <location>
        <begin position="82"/>
        <end position="103"/>
    </location>
</feature>
<dbReference type="PANTHER" id="PTHR33115:SF43">
    <property type="entry name" value="BLE2 PROTEIN"/>
    <property type="match status" value="1"/>
</dbReference>
<feature type="transmembrane region" description="Helical" evidence="2">
    <location>
        <begin position="59"/>
        <end position="76"/>
    </location>
</feature>
<feature type="region of interest" description="Disordered" evidence="1">
    <location>
        <begin position="1"/>
        <end position="22"/>
    </location>
</feature>
<keyword evidence="2" id="KW-1133">Transmembrane helix</keyword>
<evidence type="ECO:0000256" key="1">
    <source>
        <dbReference type="SAM" id="MobiDB-lite"/>
    </source>
</evidence>
<protein>
    <recommendedName>
        <fullName evidence="5">ARM repeat superfamily protein</fullName>
    </recommendedName>
</protein>
<dbReference type="AlphaFoldDB" id="A0ABC9BA99"/>
<proteinExistence type="predicted"/>
<evidence type="ECO:0008006" key="5">
    <source>
        <dbReference type="Google" id="ProtNLM"/>
    </source>
</evidence>
<feature type="compositionally biased region" description="Basic and acidic residues" evidence="1">
    <location>
        <begin position="1"/>
        <end position="12"/>
    </location>
</feature>
<dbReference type="InterPro" id="IPR011989">
    <property type="entry name" value="ARM-like"/>
</dbReference>
<feature type="transmembrane region" description="Helical" evidence="2">
    <location>
        <begin position="115"/>
        <end position="136"/>
    </location>
</feature>
<keyword evidence="4" id="KW-1185">Reference proteome</keyword>
<accession>A0ABC9BA99</accession>
<dbReference type="Proteomes" id="UP001497457">
    <property type="component" value="Chromosome 25rd"/>
</dbReference>
<evidence type="ECO:0000313" key="4">
    <source>
        <dbReference type="Proteomes" id="UP001497457"/>
    </source>
</evidence>
<feature type="transmembrane region" description="Helical" evidence="2">
    <location>
        <begin position="156"/>
        <end position="174"/>
    </location>
</feature>
<dbReference type="EMBL" id="OZ075135">
    <property type="protein sequence ID" value="CAL4996680.1"/>
    <property type="molecule type" value="Genomic_DNA"/>
</dbReference>
<evidence type="ECO:0000256" key="2">
    <source>
        <dbReference type="SAM" id="Phobius"/>
    </source>
</evidence>
<dbReference type="Gene3D" id="1.25.10.10">
    <property type="entry name" value="Leucine-rich Repeat Variant"/>
    <property type="match status" value="1"/>
</dbReference>
<gene>
    <name evidence="3" type="ORF">URODEC1_LOCUS63033</name>
</gene>
<evidence type="ECO:0000313" key="3">
    <source>
        <dbReference type="EMBL" id="CAL4996680.1"/>
    </source>
</evidence>
<name>A0ABC9BA99_9POAL</name>
<keyword evidence="2" id="KW-0812">Transmembrane</keyword>
<feature type="transmembrane region" description="Helical" evidence="2">
    <location>
        <begin position="186"/>
        <end position="212"/>
    </location>
</feature>
<dbReference type="PANTHER" id="PTHR33115">
    <property type="entry name" value="ARM REPEAT SUPERFAMILY PROTEIN"/>
    <property type="match status" value="1"/>
</dbReference>
<dbReference type="InterPro" id="IPR016024">
    <property type="entry name" value="ARM-type_fold"/>
</dbReference>